<feature type="compositionally biased region" description="Low complexity" evidence="1">
    <location>
        <begin position="48"/>
        <end position="64"/>
    </location>
</feature>
<name>A0A9W8AU22_9FUNG</name>
<protein>
    <submittedName>
        <fullName evidence="3">Uncharacterized protein</fullName>
    </submittedName>
</protein>
<dbReference type="EMBL" id="JANBPY010000952">
    <property type="protein sequence ID" value="KAJ1962521.1"/>
    <property type="molecule type" value="Genomic_DNA"/>
</dbReference>
<feature type="chain" id="PRO_5040765442" evidence="2">
    <location>
        <begin position="20"/>
        <end position="81"/>
    </location>
</feature>
<evidence type="ECO:0000313" key="4">
    <source>
        <dbReference type="Proteomes" id="UP001150925"/>
    </source>
</evidence>
<dbReference type="Proteomes" id="UP001150925">
    <property type="component" value="Unassembled WGS sequence"/>
</dbReference>
<organism evidence="3 4">
    <name type="scientific">Dispira parvispora</name>
    <dbReference type="NCBI Taxonomy" id="1520584"/>
    <lineage>
        <taxon>Eukaryota</taxon>
        <taxon>Fungi</taxon>
        <taxon>Fungi incertae sedis</taxon>
        <taxon>Zoopagomycota</taxon>
        <taxon>Kickxellomycotina</taxon>
        <taxon>Dimargaritomycetes</taxon>
        <taxon>Dimargaritales</taxon>
        <taxon>Dimargaritaceae</taxon>
        <taxon>Dispira</taxon>
    </lineage>
</organism>
<gene>
    <name evidence="3" type="ORF">IWQ62_003499</name>
</gene>
<reference evidence="3" key="1">
    <citation type="submission" date="2022-07" db="EMBL/GenBank/DDBJ databases">
        <title>Phylogenomic reconstructions and comparative analyses of Kickxellomycotina fungi.</title>
        <authorList>
            <person name="Reynolds N.K."/>
            <person name="Stajich J.E."/>
            <person name="Barry K."/>
            <person name="Grigoriev I.V."/>
            <person name="Crous P."/>
            <person name="Smith M.E."/>
        </authorList>
    </citation>
    <scope>NUCLEOTIDE SEQUENCE</scope>
    <source>
        <strain evidence="3">RSA 1196</strain>
    </source>
</reference>
<evidence type="ECO:0000256" key="2">
    <source>
        <dbReference type="SAM" id="SignalP"/>
    </source>
</evidence>
<comment type="caution">
    <text evidence="3">The sequence shown here is derived from an EMBL/GenBank/DDBJ whole genome shotgun (WGS) entry which is preliminary data.</text>
</comment>
<accession>A0A9W8AU22</accession>
<evidence type="ECO:0000256" key="1">
    <source>
        <dbReference type="SAM" id="MobiDB-lite"/>
    </source>
</evidence>
<dbReference type="AlphaFoldDB" id="A0A9W8AU22"/>
<sequence>MVRFSAVVFACVAVASVSALPQQLQRANSATDIRIHGGVGIQSTKSRGNYGQQYAPQQQGYGNYAQGGGSSVGDTRAYRRW</sequence>
<proteinExistence type="predicted"/>
<keyword evidence="2" id="KW-0732">Signal</keyword>
<evidence type="ECO:0000313" key="3">
    <source>
        <dbReference type="EMBL" id="KAJ1962521.1"/>
    </source>
</evidence>
<keyword evidence="4" id="KW-1185">Reference proteome</keyword>
<feature type="region of interest" description="Disordered" evidence="1">
    <location>
        <begin position="40"/>
        <end position="81"/>
    </location>
</feature>
<feature type="signal peptide" evidence="2">
    <location>
        <begin position="1"/>
        <end position="19"/>
    </location>
</feature>